<dbReference type="GO" id="GO:0004497">
    <property type="term" value="F:monooxygenase activity"/>
    <property type="evidence" value="ECO:0007669"/>
    <property type="project" value="UniProtKB-KW"/>
</dbReference>
<gene>
    <name evidence="2" type="ORF">I4I81_08245</name>
</gene>
<reference evidence="2 3" key="1">
    <citation type="submission" date="2020-11" db="EMBL/GenBank/DDBJ databases">
        <title>Pseudonocardia abyssalis sp. nov. and Pseudonocardia oceani sp. nov., description and phylogenomic analysis of two novel actinomycetes isolated from the deep Southern Ocean.</title>
        <authorList>
            <person name="Parra J."/>
        </authorList>
    </citation>
    <scope>NUCLEOTIDE SEQUENCE [LARGE SCALE GENOMIC DNA]</scope>
    <source>
        <strain evidence="2 3">KRD-168</strain>
    </source>
</reference>
<dbReference type="InterPro" id="IPR051704">
    <property type="entry name" value="FAD_aromatic-hydroxylase"/>
</dbReference>
<dbReference type="PANTHER" id="PTHR46865">
    <property type="entry name" value="OXIDOREDUCTASE-RELATED"/>
    <property type="match status" value="1"/>
</dbReference>
<feature type="domain" description="FAD-binding" evidence="1">
    <location>
        <begin position="4"/>
        <end position="340"/>
    </location>
</feature>
<organism evidence="2 3">
    <name type="scientific">Pseudonocardia abyssalis</name>
    <dbReference type="NCBI Taxonomy" id="2792008"/>
    <lineage>
        <taxon>Bacteria</taxon>
        <taxon>Bacillati</taxon>
        <taxon>Actinomycetota</taxon>
        <taxon>Actinomycetes</taxon>
        <taxon>Pseudonocardiales</taxon>
        <taxon>Pseudonocardiaceae</taxon>
        <taxon>Pseudonocardia</taxon>
    </lineage>
</organism>
<dbReference type="RefSeq" id="WP_218615937.1">
    <property type="nucleotide sequence ID" value="NZ_JADQDK010000001.1"/>
</dbReference>
<dbReference type="PANTHER" id="PTHR46865:SF2">
    <property type="entry name" value="MONOOXYGENASE"/>
    <property type="match status" value="1"/>
</dbReference>
<dbReference type="EMBL" id="JADQDK010000001">
    <property type="protein sequence ID" value="MBW0134244.1"/>
    <property type="molecule type" value="Genomic_DNA"/>
</dbReference>
<dbReference type="Pfam" id="PF01494">
    <property type="entry name" value="FAD_binding_3"/>
    <property type="match status" value="1"/>
</dbReference>
<sequence length="403" mass="43146">MQNTDILISGGGIAGPALAHWLRRHGFRVTVVERATTPRTGGQAVDLRGAGRTVVARMGLADRIRDLTLDQRGIAWVDAGGRVTARMPVEAFGGEGIVSEFEILRGDLAAVLAGAATDVEHLHGDTVTALDEDADGVVVTFEHAPRRRFGLVVGADGLHSAVRTLAFGPGGIRPLGCRTAWFTAPAAPDLDGWYLTHHAPGGLVASLRPGRLPHETKAGLSFRTDTHPRTVTDRRYPAEWVDEFASRFAGVGWRAGWLVEAMRHAPDLAVDAVSQVHLPRWSRGRVVLLGDAGYCPTPLTGLGTSLALVGAYVLAGELGAAGGDHRVAFDRYEQVLRPYVAQAQTLPPGGVGGYAPRGRFAIRGQATLMRAMTRWPIRPLLERQFAKADAIELPDYSEPAVRA</sequence>
<comment type="caution">
    <text evidence="2">The sequence shown here is derived from an EMBL/GenBank/DDBJ whole genome shotgun (WGS) entry which is preliminary data.</text>
</comment>
<proteinExistence type="predicted"/>
<dbReference type="InterPro" id="IPR002938">
    <property type="entry name" value="FAD-bd"/>
</dbReference>
<keyword evidence="2" id="KW-0560">Oxidoreductase</keyword>
<evidence type="ECO:0000259" key="1">
    <source>
        <dbReference type="Pfam" id="PF01494"/>
    </source>
</evidence>
<name>A0ABS6UPT7_9PSEU</name>
<accession>A0ABS6UPT7</accession>
<protein>
    <submittedName>
        <fullName evidence="2">FAD-dependent monooxygenase</fullName>
    </submittedName>
</protein>
<evidence type="ECO:0000313" key="2">
    <source>
        <dbReference type="EMBL" id="MBW0134244.1"/>
    </source>
</evidence>
<dbReference type="Proteomes" id="UP000694287">
    <property type="component" value="Unassembled WGS sequence"/>
</dbReference>
<keyword evidence="2" id="KW-0503">Monooxygenase</keyword>
<evidence type="ECO:0000313" key="3">
    <source>
        <dbReference type="Proteomes" id="UP000694287"/>
    </source>
</evidence>
<keyword evidence="3" id="KW-1185">Reference proteome</keyword>